<dbReference type="Gene3D" id="2.40.30.170">
    <property type="match status" value="1"/>
</dbReference>
<dbReference type="Gene3D" id="2.40.420.20">
    <property type="match status" value="1"/>
</dbReference>
<proteinExistence type="predicted"/>
<evidence type="ECO:0000313" key="3">
    <source>
        <dbReference type="EMBL" id="RED55383.1"/>
    </source>
</evidence>
<dbReference type="Gene3D" id="1.10.287.470">
    <property type="entry name" value="Helix hairpin bin"/>
    <property type="match status" value="1"/>
</dbReference>
<protein>
    <submittedName>
        <fullName evidence="3">Multidrug efflux pump subunit AcrA (Membrane-fusion protein)</fullName>
    </submittedName>
</protein>
<dbReference type="Proteomes" id="UP000256977">
    <property type="component" value="Unassembled WGS sequence"/>
</dbReference>
<sequence>MSLRRQRLASLLFILFFIVLAGLTLFSNTLQTAMLPKVATEKPVKKTLSRLIKGSGVMAPKETLDLVSESGWKVSKVHVKKDEQVKKGQLLITFDSEDLQQQLMDAEDLLKKQDLNREALKEQFIAAQQSGSEEAIRKAERDLESDRLDRNIARRKIEKMRKELSANRTLKAPFDGRVAEIKVKDGMNFPQGQPVLQLVKNGDEFQFSFTADSDSADLLQLDEQVVVDVKGDIHKRIEGTIAEIKDAPSGSGGGGPAGLPGNGGGSASGGEERAAQGQKTIVVSVSGSGLQGGEQASVVLEKSLKEQGMVIRKELIKKDGKGGYVFVVRERKSSLGNTYTGQKIYVTTGDENAEEIIVAGGLTPQDDIIIETSEPLQDGNRVRLN</sequence>
<keyword evidence="4" id="KW-1185">Reference proteome</keyword>
<dbReference type="AlphaFoldDB" id="A0A3D9I0W9"/>
<dbReference type="PANTHER" id="PTHR30469">
    <property type="entry name" value="MULTIDRUG RESISTANCE PROTEIN MDTA"/>
    <property type="match status" value="1"/>
</dbReference>
<dbReference type="PANTHER" id="PTHR30469:SF15">
    <property type="entry name" value="HLYD FAMILY OF SECRETION PROTEINS"/>
    <property type="match status" value="1"/>
</dbReference>
<gene>
    <name evidence="3" type="ORF">DFP98_14327</name>
</gene>
<dbReference type="Gene3D" id="2.40.50.100">
    <property type="match status" value="1"/>
</dbReference>
<keyword evidence="1" id="KW-0175">Coiled coil</keyword>
<accession>A0A3D9I0W9</accession>
<feature type="region of interest" description="Disordered" evidence="2">
    <location>
        <begin position="244"/>
        <end position="278"/>
    </location>
</feature>
<dbReference type="EMBL" id="QRDZ01000043">
    <property type="protein sequence ID" value="RED55383.1"/>
    <property type="molecule type" value="Genomic_DNA"/>
</dbReference>
<dbReference type="SUPFAM" id="SSF111369">
    <property type="entry name" value="HlyD-like secretion proteins"/>
    <property type="match status" value="1"/>
</dbReference>
<evidence type="ECO:0000256" key="2">
    <source>
        <dbReference type="SAM" id="MobiDB-lite"/>
    </source>
</evidence>
<organism evidence="3 4">
    <name type="scientific">Cohnella phaseoli</name>
    <dbReference type="NCBI Taxonomy" id="456490"/>
    <lineage>
        <taxon>Bacteria</taxon>
        <taxon>Bacillati</taxon>
        <taxon>Bacillota</taxon>
        <taxon>Bacilli</taxon>
        <taxon>Bacillales</taxon>
        <taxon>Paenibacillaceae</taxon>
        <taxon>Cohnella</taxon>
    </lineage>
</organism>
<dbReference type="RefSeq" id="WP_116065180.1">
    <property type="nucleotide sequence ID" value="NZ_QRDZ01000043.1"/>
</dbReference>
<evidence type="ECO:0000313" key="4">
    <source>
        <dbReference type="Proteomes" id="UP000256977"/>
    </source>
</evidence>
<evidence type="ECO:0000256" key="1">
    <source>
        <dbReference type="SAM" id="Coils"/>
    </source>
</evidence>
<comment type="caution">
    <text evidence="3">The sequence shown here is derived from an EMBL/GenBank/DDBJ whole genome shotgun (WGS) entry which is preliminary data.</text>
</comment>
<dbReference type="OrthoDB" id="2549748at2"/>
<feature type="compositionally biased region" description="Gly residues" evidence="2">
    <location>
        <begin position="250"/>
        <end position="268"/>
    </location>
</feature>
<name>A0A3D9I0W9_9BACL</name>
<feature type="coiled-coil region" evidence="1">
    <location>
        <begin position="96"/>
        <end position="163"/>
    </location>
</feature>
<dbReference type="GO" id="GO:1990281">
    <property type="term" value="C:efflux pump complex"/>
    <property type="evidence" value="ECO:0007669"/>
    <property type="project" value="TreeGrafter"/>
</dbReference>
<dbReference type="GO" id="GO:0015562">
    <property type="term" value="F:efflux transmembrane transporter activity"/>
    <property type="evidence" value="ECO:0007669"/>
    <property type="project" value="TreeGrafter"/>
</dbReference>
<reference evidence="3 4" key="1">
    <citation type="submission" date="2018-07" db="EMBL/GenBank/DDBJ databases">
        <title>Genomic Encyclopedia of Type Strains, Phase III (KMG-III): the genomes of soil and plant-associated and newly described type strains.</title>
        <authorList>
            <person name="Whitman W."/>
        </authorList>
    </citation>
    <scope>NUCLEOTIDE SEQUENCE [LARGE SCALE GENOMIC DNA]</scope>
    <source>
        <strain evidence="3 4">CECT 7287</strain>
    </source>
</reference>